<evidence type="ECO:0000313" key="1">
    <source>
        <dbReference type="EMBL" id="KKL91012.1"/>
    </source>
</evidence>
<proteinExistence type="predicted"/>
<protein>
    <submittedName>
        <fullName evidence="1">Uncharacterized protein</fullName>
    </submittedName>
</protein>
<dbReference type="AlphaFoldDB" id="A0A0F9IV91"/>
<sequence>MVKEKVYNRFKKAASRLKNVEKEMFTARDMLEDIEFDGYDLDVDKINSIYTRCAEILDEHNRALKEFQICDHNANYAFDMDVSVFFSERELMFKILRCVSNTEAWDRESIAAMARRFLKNKGAL</sequence>
<organism evidence="1">
    <name type="scientific">marine sediment metagenome</name>
    <dbReference type="NCBI Taxonomy" id="412755"/>
    <lineage>
        <taxon>unclassified sequences</taxon>
        <taxon>metagenomes</taxon>
        <taxon>ecological metagenomes</taxon>
    </lineage>
</organism>
<reference evidence="1" key="1">
    <citation type="journal article" date="2015" name="Nature">
        <title>Complex archaea that bridge the gap between prokaryotes and eukaryotes.</title>
        <authorList>
            <person name="Spang A."/>
            <person name="Saw J.H."/>
            <person name="Jorgensen S.L."/>
            <person name="Zaremba-Niedzwiedzka K."/>
            <person name="Martijn J."/>
            <person name="Lind A.E."/>
            <person name="van Eijk R."/>
            <person name="Schleper C."/>
            <person name="Guy L."/>
            <person name="Ettema T.J."/>
        </authorList>
    </citation>
    <scope>NUCLEOTIDE SEQUENCE</scope>
</reference>
<accession>A0A0F9IV91</accession>
<dbReference type="EMBL" id="LAZR01019850">
    <property type="protein sequence ID" value="KKL91012.1"/>
    <property type="molecule type" value="Genomic_DNA"/>
</dbReference>
<name>A0A0F9IV91_9ZZZZ</name>
<comment type="caution">
    <text evidence="1">The sequence shown here is derived from an EMBL/GenBank/DDBJ whole genome shotgun (WGS) entry which is preliminary data.</text>
</comment>
<gene>
    <name evidence="1" type="ORF">LCGC14_1898970</name>
</gene>